<dbReference type="Proteomes" id="UP001187192">
    <property type="component" value="Unassembled WGS sequence"/>
</dbReference>
<organism evidence="2 3">
    <name type="scientific">Ficus carica</name>
    <name type="common">Common fig</name>
    <dbReference type="NCBI Taxonomy" id="3494"/>
    <lineage>
        <taxon>Eukaryota</taxon>
        <taxon>Viridiplantae</taxon>
        <taxon>Streptophyta</taxon>
        <taxon>Embryophyta</taxon>
        <taxon>Tracheophyta</taxon>
        <taxon>Spermatophyta</taxon>
        <taxon>Magnoliopsida</taxon>
        <taxon>eudicotyledons</taxon>
        <taxon>Gunneridae</taxon>
        <taxon>Pentapetalae</taxon>
        <taxon>rosids</taxon>
        <taxon>fabids</taxon>
        <taxon>Rosales</taxon>
        <taxon>Moraceae</taxon>
        <taxon>Ficeae</taxon>
        <taxon>Ficus</taxon>
    </lineage>
</organism>
<gene>
    <name evidence="2" type="ORF">TIFTF001_042374</name>
</gene>
<proteinExistence type="predicted"/>
<evidence type="ECO:0000313" key="2">
    <source>
        <dbReference type="EMBL" id="GMN36098.1"/>
    </source>
</evidence>
<dbReference type="EMBL" id="BTGU01002269">
    <property type="protein sequence ID" value="GMN36098.1"/>
    <property type="molecule type" value="Genomic_DNA"/>
</dbReference>
<feature type="region of interest" description="Disordered" evidence="1">
    <location>
        <begin position="245"/>
        <end position="281"/>
    </location>
</feature>
<comment type="caution">
    <text evidence="2">The sequence shown here is derived from an EMBL/GenBank/DDBJ whole genome shotgun (WGS) entry which is preliminary data.</text>
</comment>
<evidence type="ECO:0000256" key="1">
    <source>
        <dbReference type="SAM" id="MobiDB-lite"/>
    </source>
</evidence>
<dbReference type="AlphaFoldDB" id="A0AA88CV91"/>
<name>A0AA88CV91_FICCA</name>
<reference evidence="2" key="1">
    <citation type="submission" date="2023-07" db="EMBL/GenBank/DDBJ databases">
        <title>draft genome sequence of fig (Ficus carica).</title>
        <authorList>
            <person name="Takahashi T."/>
            <person name="Nishimura K."/>
        </authorList>
    </citation>
    <scope>NUCLEOTIDE SEQUENCE</scope>
</reference>
<keyword evidence="3" id="KW-1185">Reference proteome</keyword>
<accession>A0AA88CV91</accession>
<feature type="compositionally biased region" description="Acidic residues" evidence="1">
    <location>
        <begin position="265"/>
        <end position="281"/>
    </location>
</feature>
<evidence type="ECO:0000313" key="3">
    <source>
        <dbReference type="Proteomes" id="UP001187192"/>
    </source>
</evidence>
<protein>
    <submittedName>
        <fullName evidence="2">Uncharacterized protein</fullName>
    </submittedName>
</protein>
<sequence length="281" mass="31833">MCWLYRWGLAKLLDVTWKVALEGKLNVQFDHNSQTWNAIGDNGPWYDSAIGVHTRDALEPFHNIWKQVDADSKKLILDRMTAIISEYYWFNFDLDANGGLIRSIIDRDCTKCYIDWKNDLHNYFKDLGDWFNFDLDANGGLIRSIIDCDCAKCYKDWKNDLHNYFKGLGGADNEDSGVHHSSAGPRYVREHMMGVGPTLPRRTIPSISSSLGFQSKYSSSLQLPSENQSWINCLEVNLKNILAPGIPSKDLVPPRPSMNPPSPQVDDDVADNDDETANLGD</sequence>
<feature type="compositionally biased region" description="Pro residues" evidence="1">
    <location>
        <begin position="253"/>
        <end position="263"/>
    </location>
</feature>